<evidence type="ECO:0000259" key="9">
    <source>
        <dbReference type="PROSITE" id="PS50011"/>
    </source>
</evidence>
<dbReference type="Proteomes" id="UP000014680">
    <property type="component" value="Unassembled WGS sequence"/>
</dbReference>
<dbReference type="EMBL" id="KB206411">
    <property type="protein sequence ID" value="ELP91877.1"/>
    <property type="molecule type" value="Genomic_DNA"/>
</dbReference>
<dbReference type="GO" id="GO:0005524">
    <property type="term" value="F:ATP binding"/>
    <property type="evidence" value="ECO:0007669"/>
    <property type="project" value="UniProtKB-KW"/>
</dbReference>
<keyword evidence="5 10" id="KW-0418">Kinase</keyword>
<keyword evidence="6" id="KW-0067">ATP-binding</keyword>
<dbReference type="KEGG" id="eiv:EIN_398070"/>
<evidence type="ECO:0000256" key="4">
    <source>
        <dbReference type="ARBA" id="ARBA00022741"/>
    </source>
</evidence>
<dbReference type="EC" id="2.7.11.1" evidence="1"/>
<dbReference type="GO" id="GO:0004674">
    <property type="term" value="F:protein serine/threonine kinase activity"/>
    <property type="evidence" value="ECO:0007669"/>
    <property type="project" value="UniProtKB-KW"/>
</dbReference>
<dbReference type="PROSITE" id="PS50011">
    <property type="entry name" value="PROTEIN_KINASE_DOM"/>
    <property type="match status" value="1"/>
</dbReference>
<gene>
    <name evidence="10" type="ORF">EIN_398070</name>
</gene>
<accession>A0A0A1UA20</accession>
<dbReference type="AlphaFoldDB" id="A0A0A1UA20"/>
<evidence type="ECO:0000256" key="1">
    <source>
        <dbReference type="ARBA" id="ARBA00012513"/>
    </source>
</evidence>
<dbReference type="InterPro" id="IPR000719">
    <property type="entry name" value="Prot_kinase_dom"/>
</dbReference>
<keyword evidence="4" id="KW-0547">Nucleotide-binding</keyword>
<keyword evidence="3" id="KW-0808">Transferase</keyword>
<dbReference type="Pfam" id="PF00069">
    <property type="entry name" value="Pkinase"/>
    <property type="match status" value="1"/>
</dbReference>
<dbReference type="GeneID" id="14890921"/>
<dbReference type="RefSeq" id="XP_004258648.1">
    <property type="nucleotide sequence ID" value="XM_004258600.1"/>
</dbReference>
<dbReference type="Gene3D" id="1.10.510.10">
    <property type="entry name" value="Transferase(Phosphotransferase) domain 1"/>
    <property type="match status" value="1"/>
</dbReference>
<evidence type="ECO:0000313" key="11">
    <source>
        <dbReference type="Proteomes" id="UP000014680"/>
    </source>
</evidence>
<evidence type="ECO:0000313" key="10">
    <source>
        <dbReference type="EMBL" id="ELP91877.1"/>
    </source>
</evidence>
<dbReference type="OrthoDB" id="248923at2759"/>
<comment type="catalytic activity">
    <reaction evidence="8">
        <text>L-seryl-[protein] + ATP = O-phospho-L-seryl-[protein] + ADP + H(+)</text>
        <dbReference type="Rhea" id="RHEA:17989"/>
        <dbReference type="Rhea" id="RHEA-COMP:9863"/>
        <dbReference type="Rhea" id="RHEA-COMP:11604"/>
        <dbReference type="ChEBI" id="CHEBI:15378"/>
        <dbReference type="ChEBI" id="CHEBI:29999"/>
        <dbReference type="ChEBI" id="CHEBI:30616"/>
        <dbReference type="ChEBI" id="CHEBI:83421"/>
        <dbReference type="ChEBI" id="CHEBI:456216"/>
        <dbReference type="EC" id="2.7.11.1"/>
    </reaction>
</comment>
<dbReference type="GO" id="GO:0005737">
    <property type="term" value="C:cytoplasm"/>
    <property type="evidence" value="ECO:0007669"/>
    <property type="project" value="TreeGrafter"/>
</dbReference>
<evidence type="ECO:0000256" key="6">
    <source>
        <dbReference type="ARBA" id="ARBA00022840"/>
    </source>
</evidence>
<evidence type="ECO:0000256" key="3">
    <source>
        <dbReference type="ARBA" id="ARBA00022679"/>
    </source>
</evidence>
<feature type="domain" description="Protein kinase" evidence="9">
    <location>
        <begin position="14"/>
        <end position="285"/>
    </location>
</feature>
<organism evidence="10 11">
    <name type="scientific">Entamoeba invadens IP1</name>
    <dbReference type="NCBI Taxonomy" id="370355"/>
    <lineage>
        <taxon>Eukaryota</taxon>
        <taxon>Amoebozoa</taxon>
        <taxon>Evosea</taxon>
        <taxon>Archamoebae</taxon>
        <taxon>Mastigamoebida</taxon>
        <taxon>Entamoebidae</taxon>
        <taxon>Entamoeba</taxon>
    </lineage>
</organism>
<evidence type="ECO:0000256" key="7">
    <source>
        <dbReference type="ARBA" id="ARBA00047899"/>
    </source>
</evidence>
<reference evidence="10 11" key="1">
    <citation type="submission" date="2012-10" db="EMBL/GenBank/DDBJ databases">
        <authorList>
            <person name="Zafar N."/>
            <person name="Inman J."/>
            <person name="Hall N."/>
            <person name="Lorenzi H."/>
            <person name="Caler E."/>
        </authorList>
    </citation>
    <scope>NUCLEOTIDE SEQUENCE [LARGE SCALE GENOMIC DNA]</scope>
    <source>
        <strain evidence="10 11">IP1</strain>
    </source>
</reference>
<evidence type="ECO:0000256" key="5">
    <source>
        <dbReference type="ARBA" id="ARBA00022777"/>
    </source>
</evidence>
<keyword evidence="11" id="KW-1185">Reference proteome</keyword>
<dbReference type="OMA" id="ICLANVA"/>
<evidence type="ECO:0000256" key="8">
    <source>
        <dbReference type="ARBA" id="ARBA00048679"/>
    </source>
</evidence>
<dbReference type="PANTHER" id="PTHR22967">
    <property type="entry name" value="SERINE/THREONINE PROTEIN KINASE"/>
    <property type="match status" value="1"/>
</dbReference>
<keyword evidence="2 10" id="KW-0723">Serine/threonine-protein kinase</keyword>
<sequence>MGDTGSVCLNQTKYTIKSSIYTGRYSTTYLVEQSHNERYPHQLACKLFRPNEENILEQITEEITTVSECSRVNNIIQFYGSNTSNPDSIYFFTEYFPHTLNSLFNLPIPEDSLFEIVHGIACGVAYLHAHSPALVYFNIAKEHILFSSDFTVKLCDFGNTRKASQFYYRRDNDHLIIQSVVEQIGDANYIAPEMVAIYDNEPISRKCDVWALGCLLFELATGVPPFSLPITLSQFKNFSLEKKTMSKKMKTVIIEMLTYDQTKRPNIYSVLQLIAKTIEFNNPFESLIEQKDDDFCDGKKPIKNTPTQSTGEFWNLVDRKIVDCTVEKSLLDTYNDI</sequence>
<name>A0A0A1UA20_ENTIV</name>
<comment type="catalytic activity">
    <reaction evidence="7">
        <text>L-threonyl-[protein] + ATP = O-phospho-L-threonyl-[protein] + ADP + H(+)</text>
        <dbReference type="Rhea" id="RHEA:46608"/>
        <dbReference type="Rhea" id="RHEA-COMP:11060"/>
        <dbReference type="Rhea" id="RHEA-COMP:11605"/>
        <dbReference type="ChEBI" id="CHEBI:15378"/>
        <dbReference type="ChEBI" id="CHEBI:30013"/>
        <dbReference type="ChEBI" id="CHEBI:30616"/>
        <dbReference type="ChEBI" id="CHEBI:61977"/>
        <dbReference type="ChEBI" id="CHEBI:456216"/>
        <dbReference type="EC" id="2.7.11.1"/>
    </reaction>
</comment>
<evidence type="ECO:0000256" key="2">
    <source>
        <dbReference type="ARBA" id="ARBA00022527"/>
    </source>
</evidence>
<dbReference type="SUPFAM" id="SSF56112">
    <property type="entry name" value="Protein kinase-like (PK-like)"/>
    <property type="match status" value="1"/>
</dbReference>
<protein>
    <recommendedName>
        <fullName evidence="1">non-specific serine/threonine protein kinase</fullName>
        <ecNumber evidence="1">2.7.11.1</ecNumber>
    </recommendedName>
</protein>
<dbReference type="InterPro" id="IPR011009">
    <property type="entry name" value="Kinase-like_dom_sf"/>
</dbReference>
<proteinExistence type="predicted"/>
<dbReference type="PANTHER" id="PTHR22967:SF57">
    <property type="entry name" value="AUXILIN, ISOFORM A-RELATED"/>
    <property type="match status" value="1"/>
</dbReference>
<dbReference type="VEuPathDB" id="AmoebaDB:EIN_398070"/>